<feature type="region of interest" description="Disordered" evidence="1">
    <location>
        <begin position="104"/>
        <end position="154"/>
    </location>
</feature>
<evidence type="ECO:0000256" key="2">
    <source>
        <dbReference type="SAM" id="Phobius"/>
    </source>
</evidence>
<organism evidence="3 4">
    <name type="scientific">Symbiodinium pilosum</name>
    <name type="common">Dinoflagellate</name>
    <dbReference type="NCBI Taxonomy" id="2952"/>
    <lineage>
        <taxon>Eukaryota</taxon>
        <taxon>Sar</taxon>
        <taxon>Alveolata</taxon>
        <taxon>Dinophyceae</taxon>
        <taxon>Suessiales</taxon>
        <taxon>Symbiodiniaceae</taxon>
        <taxon>Symbiodinium</taxon>
    </lineage>
</organism>
<feature type="non-terminal residue" evidence="3">
    <location>
        <position position="154"/>
    </location>
</feature>
<sequence length="154" mass="16018">MPSRIMRSSAGVVSFALVLGLWTSMLASSFVSPLRLGGATLGARRAQGAVPSDAGVAGAAGAAGSTGPALGLVMTLVIAGLSARTQRQRHVIVGLRAEAEAKEEAKEEAAEESAEPNAEDGLSRKKMQLRRMKEVKRKRRIRNLPSGNALTVAA</sequence>
<dbReference type="EMBL" id="CAJNIZ010004939">
    <property type="protein sequence ID" value="CAE7237423.1"/>
    <property type="molecule type" value="Genomic_DNA"/>
</dbReference>
<gene>
    <name evidence="3" type="ORF">SPIL2461_LOCUS3919</name>
</gene>
<feature type="compositionally biased region" description="Acidic residues" evidence="1">
    <location>
        <begin position="109"/>
        <end position="118"/>
    </location>
</feature>
<proteinExistence type="predicted"/>
<dbReference type="AlphaFoldDB" id="A0A812L1P4"/>
<feature type="compositionally biased region" description="Polar residues" evidence="1">
    <location>
        <begin position="145"/>
        <end position="154"/>
    </location>
</feature>
<evidence type="ECO:0008006" key="5">
    <source>
        <dbReference type="Google" id="ProtNLM"/>
    </source>
</evidence>
<dbReference type="Proteomes" id="UP000649617">
    <property type="component" value="Unassembled WGS sequence"/>
</dbReference>
<evidence type="ECO:0000313" key="4">
    <source>
        <dbReference type="Proteomes" id="UP000649617"/>
    </source>
</evidence>
<feature type="transmembrane region" description="Helical" evidence="2">
    <location>
        <begin position="57"/>
        <end position="81"/>
    </location>
</feature>
<comment type="caution">
    <text evidence="3">The sequence shown here is derived from an EMBL/GenBank/DDBJ whole genome shotgun (WGS) entry which is preliminary data.</text>
</comment>
<evidence type="ECO:0000256" key="1">
    <source>
        <dbReference type="SAM" id="MobiDB-lite"/>
    </source>
</evidence>
<reference evidence="3" key="1">
    <citation type="submission" date="2021-02" db="EMBL/GenBank/DDBJ databases">
        <authorList>
            <person name="Dougan E. K."/>
            <person name="Rhodes N."/>
            <person name="Thang M."/>
            <person name="Chan C."/>
        </authorList>
    </citation>
    <scope>NUCLEOTIDE SEQUENCE</scope>
</reference>
<keyword evidence="2" id="KW-0812">Transmembrane</keyword>
<feature type="compositionally biased region" description="Basic residues" evidence="1">
    <location>
        <begin position="124"/>
        <end position="142"/>
    </location>
</feature>
<name>A0A812L1P4_SYMPI</name>
<keyword evidence="2" id="KW-1133">Transmembrane helix</keyword>
<keyword evidence="2" id="KW-0472">Membrane</keyword>
<protein>
    <recommendedName>
        <fullName evidence="5">Transmembrane protein</fullName>
    </recommendedName>
</protein>
<keyword evidence="4" id="KW-1185">Reference proteome</keyword>
<evidence type="ECO:0000313" key="3">
    <source>
        <dbReference type="EMBL" id="CAE7237423.1"/>
    </source>
</evidence>
<accession>A0A812L1P4</accession>